<dbReference type="AlphaFoldDB" id="A0AAU1UCE1"/>
<evidence type="ECO:0000313" key="2">
    <source>
        <dbReference type="EMBL" id="WTS15091.1"/>
    </source>
</evidence>
<sequence>MSAATLDPSCAGRTYPPTEPYEVGREKIREFAAVLGAPAGDGAVAPPTFPIVLSLHVMKQILDDPDLGFDFARAVHRDQRFESVRPVRAGDRLTVSVEIVAAETVDGNDVVTLRGHLREADGGAPVCTTTSTLVSRKEEAV</sequence>
<dbReference type="InterPro" id="IPR029069">
    <property type="entry name" value="HotDog_dom_sf"/>
</dbReference>
<evidence type="ECO:0000259" key="1">
    <source>
        <dbReference type="Pfam" id="PF13452"/>
    </source>
</evidence>
<dbReference type="SUPFAM" id="SSF54637">
    <property type="entry name" value="Thioesterase/thiol ester dehydrase-isomerase"/>
    <property type="match status" value="1"/>
</dbReference>
<dbReference type="PIRSF" id="PIRSF018072">
    <property type="entry name" value="UCP018072"/>
    <property type="match status" value="1"/>
</dbReference>
<dbReference type="EMBL" id="CP108195">
    <property type="protein sequence ID" value="WTS15091.1"/>
    <property type="molecule type" value="Genomic_DNA"/>
</dbReference>
<protein>
    <submittedName>
        <fullName evidence="2">MaoC family dehydratase N-terminal domain-containing protein</fullName>
    </submittedName>
</protein>
<dbReference type="Pfam" id="PF13452">
    <property type="entry name" value="FAS1_DH_region"/>
    <property type="match status" value="1"/>
</dbReference>
<accession>A0AAU1UCE1</accession>
<gene>
    <name evidence="2" type="ORF">OHU69_31075</name>
</gene>
<dbReference type="Gene3D" id="3.10.129.10">
    <property type="entry name" value="Hotdog Thioesterase"/>
    <property type="match status" value="1"/>
</dbReference>
<dbReference type="CDD" id="cd03441">
    <property type="entry name" value="R_hydratase_like"/>
    <property type="match status" value="1"/>
</dbReference>
<proteinExistence type="predicted"/>
<feature type="domain" description="FAS1-like dehydratase" evidence="1">
    <location>
        <begin position="12"/>
        <end position="127"/>
    </location>
</feature>
<reference evidence="2" key="1">
    <citation type="submission" date="2022-10" db="EMBL/GenBank/DDBJ databases">
        <title>The complete genomes of actinobacterial strains from the NBC collection.</title>
        <authorList>
            <person name="Joergensen T.S."/>
            <person name="Alvarez Arevalo M."/>
            <person name="Sterndorff E.B."/>
            <person name="Faurdal D."/>
            <person name="Vuksanovic O."/>
            <person name="Mourched A.-S."/>
            <person name="Charusanti P."/>
            <person name="Shaw S."/>
            <person name="Blin K."/>
            <person name="Weber T."/>
        </authorList>
    </citation>
    <scope>NUCLEOTIDE SEQUENCE</scope>
    <source>
        <strain evidence="2">NBC_00119</strain>
    </source>
</reference>
<dbReference type="InterPro" id="IPR016709">
    <property type="entry name" value="HadA-like"/>
</dbReference>
<name>A0AAU1UCE1_9ACTN</name>
<dbReference type="InterPro" id="IPR039569">
    <property type="entry name" value="FAS1-like_DH_region"/>
</dbReference>
<organism evidence="2">
    <name type="scientific">Streptomyces sp. NBC_00119</name>
    <dbReference type="NCBI Taxonomy" id="2975659"/>
    <lineage>
        <taxon>Bacteria</taxon>
        <taxon>Bacillati</taxon>
        <taxon>Actinomycetota</taxon>
        <taxon>Actinomycetes</taxon>
        <taxon>Kitasatosporales</taxon>
        <taxon>Streptomycetaceae</taxon>
        <taxon>Streptomyces</taxon>
    </lineage>
</organism>